<dbReference type="Gene3D" id="3.40.50.2000">
    <property type="entry name" value="Glycogen Phosphorylase B"/>
    <property type="match status" value="2"/>
</dbReference>
<dbReference type="Proteomes" id="UP000470082">
    <property type="component" value="Unassembled WGS sequence"/>
</dbReference>
<dbReference type="InterPro" id="IPR001296">
    <property type="entry name" value="Glyco_trans_1"/>
</dbReference>
<dbReference type="CDD" id="cd03801">
    <property type="entry name" value="GT4_PimA-like"/>
    <property type="match status" value="1"/>
</dbReference>
<proteinExistence type="predicted"/>
<organism evidence="4 5">
    <name type="scientific">Floccifex porci</name>
    <dbReference type="NCBI Taxonomy" id="2606629"/>
    <lineage>
        <taxon>Bacteria</taxon>
        <taxon>Bacillati</taxon>
        <taxon>Bacillota</taxon>
        <taxon>Erysipelotrichia</taxon>
        <taxon>Erysipelotrichales</taxon>
        <taxon>Erysipelotrichaceae</taxon>
        <taxon>Floccifex</taxon>
    </lineage>
</organism>
<dbReference type="AlphaFoldDB" id="A0A7X2T357"/>
<evidence type="ECO:0000259" key="3">
    <source>
        <dbReference type="Pfam" id="PF13439"/>
    </source>
</evidence>
<gene>
    <name evidence="4" type="ORF">FYJ50_02965</name>
</gene>
<keyword evidence="1 4" id="KW-0808">Transferase</keyword>
<sequence>MIGQKQIPSRAGGIEVAVEALSTRMVSEGHQVTLYNQRRSRKERKLNKEKGHQRNYRGIRICEVPVINIKGVSAATRSFFATVCAVCGKYDCIHFHAEGPSAMAFLPHRFGIRTIVTIHGLDWQRSKWGKFASWYLKHGEKTAVACADEIIVLSRAMQQYFWETYHRDTSLIPNGIEKPEKKEARVITRQWGLQKDNYILYLGRIVPEKGLENLIRAFLHVKTDKKLVISGAPSDTEAFYKKLQKLAEDDDRIVFTGFVKGVALEELYSNSYLYCLPSEVEGMPISLLEAMSYGNCCVCSDIAECVEVMGEYGYLFEKGNVKDLRNVLQKLCRTPKLIEECRERVSDYVCQKYNWDEITEKTLALYKKG</sequence>
<evidence type="ECO:0000259" key="2">
    <source>
        <dbReference type="Pfam" id="PF00534"/>
    </source>
</evidence>
<dbReference type="InterPro" id="IPR028098">
    <property type="entry name" value="Glyco_trans_4-like_N"/>
</dbReference>
<dbReference type="PANTHER" id="PTHR46401:SF2">
    <property type="entry name" value="GLYCOSYLTRANSFERASE WBBK-RELATED"/>
    <property type="match status" value="1"/>
</dbReference>
<protein>
    <submittedName>
        <fullName evidence="4">Glycosyltransferase family 4 protein</fullName>
    </submittedName>
</protein>
<dbReference type="GO" id="GO:0016757">
    <property type="term" value="F:glycosyltransferase activity"/>
    <property type="evidence" value="ECO:0007669"/>
    <property type="project" value="InterPro"/>
</dbReference>
<dbReference type="PANTHER" id="PTHR46401">
    <property type="entry name" value="GLYCOSYLTRANSFERASE WBBK-RELATED"/>
    <property type="match status" value="1"/>
</dbReference>
<evidence type="ECO:0000256" key="1">
    <source>
        <dbReference type="ARBA" id="ARBA00022679"/>
    </source>
</evidence>
<feature type="domain" description="Glycosyltransferase subfamily 4-like N-terminal" evidence="3">
    <location>
        <begin position="12"/>
        <end position="177"/>
    </location>
</feature>
<keyword evidence="5" id="KW-1185">Reference proteome</keyword>
<comment type="caution">
    <text evidence="4">The sequence shown here is derived from an EMBL/GenBank/DDBJ whole genome shotgun (WGS) entry which is preliminary data.</text>
</comment>
<dbReference type="Pfam" id="PF13439">
    <property type="entry name" value="Glyco_transf_4"/>
    <property type="match status" value="1"/>
</dbReference>
<dbReference type="SUPFAM" id="SSF53756">
    <property type="entry name" value="UDP-Glycosyltransferase/glycogen phosphorylase"/>
    <property type="match status" value="1"/>
</dbReference>
<dbReference type="EMBL" id="VUMM01000003">
    <property type="protein sequence ID" value="MSS01085.1"/>
    <property type="molecule type" value="Genomic_DNA"/>
</dbReference>
<evidence type="ECO:0000313" key="4">
    <source>
        <dbReference type="EMBL" id="MSS01085.1"/>
    </source>
</evidence>
<feature type="domain" description="Glycosyl transferase family 1" evidence="2">
    <location>
        <begin position="190"/>
        <end position="344"/>
    </location>
</feature>
<dbReference type="Pfam" id="PF00534">
    <property type="entry name" value="Glycos_transf_1"/>
    <property type="match status" value="1"/>
</dbReference>
<name>A0A7X2T357_9FIRM</name>
<reference evidence="4 5" key="1">
    <citation type="submission" date="2019-08" db="EMBL/GenBank/DDBJ databases">
        <title>In-depth cultivation of the pig gut microbiome towards novel bacterial diversity and tailored functional studies.</title>
        <authorList>
            <person name="Wylensek D."/>
            <person name="Hitch T.C.A."/>
            <person name="Clavel T."/>
        </authorList>
    </citation>
    <scope>NUCLEOTIDE SEQUENCE [LARGE SCALE GENOMIC DNA]</scope>
    <source>
        <strain evidence="4 5">LKV-178-WT-2G</strain>
    </source>
</reference>
<accession>A0A7X2T357</accession>
<evidence type="ECO:0000313" key="5">
    <source>
        <dbReference type="Proteomes" id="UP000470082"/>
    </source>
</evidence>